<evidence type="ECO:0000256" key="1">
    <source>
        <dbReference type="SAM" id="Phobius"/>
    </source>
</evidence>
<feature type="transmembrane region" description="Helical" evidence="1">
    <location>
        <begin position="69"/>
        <end position="89"/>
    </location>
</feature>
<reference evidence="2 3" key="1">
    <citation type="submission" date="2014-03" db="EMBL/GenBank/DDBJ databases">
        <title>Genomics of Bifidobacteria.</title>
        <authorList>
            <person name="Ventura M."/>
            <person name="Milani C."/>
            <person name="Lugli G.A."/>
        </authorList>
    </citation>
    <scope>NUCLEOTIDE SEQUENCE [LARGE SCALE GENOMIC DNA]</scope>
    <source>
        <strain evidence="2 3">LMG 21811</strain>
    </source>
</reference>
<proteinExistence type="predicted"/>
<feature type="transmembrane region" description="Helical" evidence="1">
    <location>
        <begin position="37"/>
        <end position="62"/>
    </location>
</feature>
<dbReference type="RefSeq" id="WP_026645902.1">
    <property type="nucleotide sequence ID" value="NZ_JGZL01000007.1"/>
</dbReference>
<protein>
    <submittedName>
        <fullName evidence="2">Uncharacterized protein</fullName>
    </submittedName>
</protein>
<name>A0A087D2L0_BIFRU</name>
<dbReference type="EMBL" id="JGZL01000007">
    <property type="protein sequence ID" value="KFI89760.1"/>
    <property type="molecule type" value="Genomic_DNA"/>
</dbReference>
<gene>
    <name evidence="2" type="ORF">BRUM_0977</name>
</gene>
<dbReference type="eggNOG" id="ENOG5031RBB">
    <property type="taxonomic scope" value="Bacteria"/>
</dbReference>
<keyword evidence="1" id="KW-0472">Membrane</keyword>
<accession>A0A087D2L0</accession>
<dbReference type="Proteomes" id="UP000029078">
    <property type="component" value="Unassembled WGS sequence"/>
</dbReference>
<evidence type="ECO:0000313" key="2">
    <source>
        <dbReference type="EMBL" id="KFI89760.1"/>
    </source>
</evidence>
<comment type="caution">
    <text evidence="2">The sequence shown here is derived from an EMBL/GenBank/DDBJ whole genome shotgun (WGS) entry which is preliminary data.</text>
</comment>
<keyword evidence="3" id="KW-1185">Reference proteome</keyword>
<dbReference type="AlphaFoldDB" id="A0A087D2L0"/>
<sequence length="90" mass="9424">MSNTNDSAKKPISKSAITAIVSAVTSIPLAFGRPVLAKFFCSIFVDVSIVFAVIALIAVFGTRKHGSRALALSAAVLVTLVAIVLSMYVR</sequence>
<evidence type="ECO:0000313" key="3">
    <source>
        <dbReference type="Proteomes" id="UP000029078"/>
    </source>
</evidence>
<organism evidence="2 3">
    <name type="scientific">Bifidobacterium ruminantium</name>
    <dbReference type="NCBI Taxonomy" id="78346"/>
    <lineage>
        <taxon>Bacteria</taxon>
        <taxon>Bacillati</taxon>
        <taxon>Actinomycetota</taxon>
        <taxon>Actinomycetes</taxon>
        <taxon>Bifidobacteriales</taxon>
        <taxon>Bifidobacteriaceae</taxon>
        <taxon>Bifidobacterium</taxon>
    </lineage>
</organism>
<keyword evidence="1" id="KW-0812">Transmembrane</keyword>
<feature type="transmembrane region" description="Helical" evidence="1">
    <location>
        <begin position="12"/>
        <end position="31"/>
    </location>
</feature>
<keyword evidence="1" id="KW-1133">Transmembrane helix</keyword>